<dbReference type="AlphaFoldDB" id="A0A9P0P0U5"/>
<evidence type="ECO:0000313" key="2">
    <source>
        <dbReference type="Proteomes" id="UP001152888"/>
    </source>
</evidence>
<dbReference type="Proteomes" id="UP001152888">
    <property type="component" value="Unassembled WGS sequence"/>
</dbReference>
<sequence length="27" mass="3405">MLMELGSVYFRERFRQNFHLLLKILHL</sequence>
<gene>
    <name evidence="1" type="ORF">ACAOBT_LOCUS4631</name>
</gene>
<organism evidence="1 2">
    <name type="scientific">Acanthoscelides obtectus</name>
    <name type="common">Bean weevil</name>
    <name type="synonym">Bruchus obtectus</name>
    <dbReference type="NCBI Taxonomy" id="200917"/>
    <lineage>
        <taxon>Eukaryota</taxon>
        <taxon>Metazoa</taxon>
        <taxon>Ecdysozoa</taxon>
        <taxon>Arthropoda</taxon>
        <taxon>Hexapoda</taxon>
        <taxon>Insecta</taxon>
        <taxon>Pterygota</taxon>
        <taxon>Neoptera</taxon>
        <taxon>Endopterygota</taxon>
        <taxon>Coleoptera</taxon>
        <taxon>Polyphaga</taxon>
        <taxon>Cucujiformia</taxon>
        <taxon>Chrysomeloidea</taxon>
        <taxon>Chrysomelidae</taxon>
        <taxon>Bruchinae</taxon>
        <taxon>Bruchini</taxon>
        <taxon>Acanthoscelides</taxon>
    </lineage>
</organism>
<dbReference type="EMBL" id="CAKOFQ010006701">
    <property type="protein sequence ID" value="CAH1962337.1"/>
    <property type="molecule type" value="Genomic_DNA"/>
</dbReference>
<evidence type="ECO:0000313" key="1">
    <source>
        <dbReference type="EMBL" id="CAH1962337.1"/>
    </source>
</evidence>
<accession>A0A9P0P0U5</accession>
<keyword evidence="2" id="KW-1185">Reference proteome</keyword>
<proteinExistence type="predicted"/>
<reference evidence="1" key="1">
    <citation type="submission" date="2022-03" db="EMBL/GenBank/DDBJ databases">
        <authorList>
            <person name="Sayadi A."/>
        </authorList>
    </citation>
    <scope>NUCLEOTIDE SEQUENCE</scope>
</reference>
<protein>
    <submittedName>
        <fullName evidence="1">Uncharacterized protein</fullName>
    </submittedName>
</protein>
<comment type="caution">
    <text evidence="1">The sequence shown here is derived from an EMBL/GenBank/DDBJ whole genome shotgun (WGS) entry which is preliminary data.</text>
</comment>
<name>A0A9P0P0U5_ACAOB</name>